<dbReference type="RefSeq" id="WP_097806052.1">
    <property type="nucleotide sequence ID" value="NZ_FXYH01000015.1"/>
</dbReference>
<evidence type="ECO:0000256" key="2">
    <source>
        <dbReference type="ARBA" id="ARBA00022618"/>
    </source>
</evidence>
<evidence type="ECO:0000256" key="7">
    <source>
        <dbReference type="ARBA" id="ARBA00023136"/>
    </source>
</evidence>
<comment type="function">
    <text evidence="10">Cell wall formation. Catalyzes the transfer of a GlcNAc subunit on undecaprenyl-pyrophosphoryl-MurNAc-pentapeptide (lipid intermediate I) to form undecaprenyl-pyrophosphoryl-MurNAc-(pentapeptide)GlcNAc (lipid intermediate II).</text>
</comment>
<dbReference type="PANTHER" id="PTHR21015">
    <property type="entry name" value="UDP-N-ACETYLGLUCOSAMINE--N-ACETYLMURAMYL-(PENTAPEPTIDE) PYROPHOSPHORYL-UNDECAPRENOL N-ACETYLGLUCOSAMINE TRANSFERASE 1"/>
    <property type="match status" value="1"/>
</dbReference>
<evidence type="ECO:0000256" key="9">
    <source>
        <dbReference type="ARBA" id="ARBA00023316"/>
    </source>
</evidence>
<keyword evidence="3 10" id="KW-0328">Glycosyltransferase</keyword>
<evidence type="ECO:0000256" key="5">
    <source>
        <dbReference type="ARBA" id="ARBA00022960"/>
    </source>
</evidence>
<keyword evidence="8 10" id="KW-0131">Cell cycle</keyword>
<proteinExistence type="inferred from homology"/>
<keyword evidence="2 10" id="KW-0132">Cell division</keyword>
<dbReference type="GO" id="GO:0071555">
    <property type="term" value="P:cell wall organization"/>
    <property type="evidence" value="ECO:0007669"/>
    <property type="project" value="UniProtKB-KW"/>
</dbReference>
<evidence type="ECO:0000313" key="13">
    <source>
        <dbReference type="EMBL" id="SMX47626.1"/>
    </source>
</evidence>
<comment type="pathway">
    <text evidence="10">Cell wall biogenesis; peptidoglycan biosynthesis.</text>
</comment>
<reference evidence="13 14" key="1">
    <citation type="submission" date="2017-05" db="EMBL/GenBank/DDBJ databases">
        <authorList>
            <person name="Song R."/>
            <person name="Chenine A.L."/>
            <person name="Ruprecht R.M."/>
        </authorList>
    </citation>
    <scope>NUCLEOTIDE SEQUENCE [LARGE SCALE GENOMIC DNA]</scope>
    <source>
        <strain evidence="13 14">CECT 8663</strain>
    </source>
</reference>
<feature type="binding site" evidence="10">
    <location>
        <position position="295"/>
    </location>
    <ligand>
        <name>UDP-N-acetyl-alpha-D-glucosamine</name>
        <dbReference type="ChEBI" id="CHEBI:57705"/>
    </ligand>
</feature>
<evidence type="ECO:0000256" key="3">
    <source>
        <dbReference type="ARBA" id="ARBA00022676"/>
    </source>
</evidence>
<comment type="catalytic activity">
    <reaction evidence="10">
        <text>di-trans,octa-cis-undecaprenyl diphospho-N-acetyl-alpha-D-muramoyl-L-alanyl-D-glutamyl-meso-2,6-diaminopimeloyl-D-alanyl-D-alanine + UDP-N-acetyl-alpha-D-glucosamine = di-trans,octa-cis-undecaprenyl diphospho-[N-acetyl-alpha-D-glucosaminyl-(1-&gt;4)]-N-acetyl-alpha-D-muramoyl-L-alanyl-D-glutamyl-meso-2,6-diaminopimeloyl-D-alanyl-D-alanine + UDP + H(+)</text>
        <dbReference type="Rhea" id="RHEA:31227"/>
        <dbReference type="ChEBI" id="CHEBI:15378"/>
        <dbReference type="ChEBI" id="CHEBI:57705"/>
        <dbReference type="ChEBI" id="CHEBI:58223"/>
        <dbReference type="ChEBI" id="CHEBI:61387"/>
        <dbReference type="ChEBI" id="CHEBI:61388"/>
        <dbReference type="EC" id="2.4.1.227"/>
    </reaction>
</comment>
<comment type="caution">
    <text evidence="10">Lacks conserved residue(s) required for the propagation of feature annotation.</text>
</comment>
<dbReference type="Gene3D" id="3.40.50.2000">
    <property type="entry name" value="Glycogen Phosphorylase B"/>
    <property type="match status" value="2"/>
</dbReference>
<keyword evidence="5 10" id="KW-0133">Cell shape</keyword>
<dbReference type="GO" id="GO:0005975">
    <property type="term" value="P:carbohydrate metabolic process"/>
    <property type="evidence" value="ECO:0007669"/>
    <property type="project" value="InterPro"/>
</dbReference>
<dbReference type="InterPro" id="IPR004276">
    <property type="entry name" value="GlycoTrans_28_N"/>
</dbReference>
<dbReference type="Proteomes" id="UP000220836">
    <property type="component" value="Unassembled WGS sequence"/>
</dbReference>
<evidence type="ECO:0000256" key="6">
    <source>
        <dbReference type="ARBA" id="ARBA00022984"/>
    </source>
</evidence>
<dbReference type="OrthoDB" id="9808936at2"/>
<evidence type="ECO:0000313" key="14">
    <source>
        <dbReference type="Proteomes" id="UP000220836"/>
    </source>
</evidence>
<evidence type="ECO:0000259" key="11">
    <source>
        <dbReference type="Pfam" id="PF03033"/>
    </source>
</evidence>
<dbReference type="AlphaFoldDB" id="A0A238KZV7"/>
<dbReference type="GO" id="GO:0005886">
    <property type="term" value="C:plasma membrane"/>
    <property type="evidence" value="ECO:0007669"/>
    <property type="project" value="UniProtKB-SubCell"/>
</dbReference>
<feature type="binding site" evidence="10">
    <location>
        <begin position="15"/>
        <end position="17"/>
    </location>
    <ligand>
        <name>UDP-N-acetyl-alpha-D-glucosamine</name>
        <dbReference type="ChEBI" id="CHEBI:57705"/>
    </ligand>
</feature>
<dbReference type="UniPathway" id="UPA00219"/>
<evidence type="ECO:0000256" key="10">
    <source>
        <dbReference type="HAMAP-Rule" id="MF_00033"/>
    </source>
</evidence>
<dbReference type="GO" id="GO:0051301">
    <property type="term" value="P:cell division"/>
    <property type="evidence" value="ECO:0007669"/>
    <property type="project" value="UniProtKB-KW"/>
</dbReference>
<dbReference type="SUPFAM" id="SSF53756">
    <property type="entry name" value="UDP-Glycosyltransferase/glycogen phosphorylase"/>
    <property type="match status" value="1"/>
</dbReference>
<name>A0A238KZV7_9RHOB</name>
<feature type="domain" description="Glycosyl transferase family 28 C-terminal" evidence="12">
    <location>
        <begin position="188"/>
        <end position="353"/>
    </location>
</feature>
<comment type="similarity">
    <text evidence="10">Belongs to the glycosyltransferase 28 family. MurG subfamily.</text>
</comment>
<dbReference type="CDD" id="cd03785">
    <property type="entry name" value="GT28_MurG"/>
    <property type="match status" value="1"/>
</dbReference>
<evidence type="ECO:0000256" key="1">
    <source>
        <dbReference type="ARBA" id="ARBA00022475"/>
    </source>
</evidence>
<dbReference type="EMBL" id="FXYH01000015">
    <property type="protein sequence ID" value="SMX47626.1"/>
    <property type="molecule type" value="Genomic_DNA"/>
</dbReference>
<evidence type="ECO:0000259" key="12">
    <source>
        <dbReference type="Pfam" id="PF04101"/>
    </source>
</evidence>
<feature type="binding site" evidence="10">
    <location>
        <position position="167"/>
    </location>
    <ligand>
        <name>UDP-N-acetyl-alpha-D-glucosamine</name>
        <dbReference type="ChEBI" id="CHEBI:57705"/>
    </ligand>
</feature>
<dbReference type="HAMAP" id="MF_00033">
    <property type="entry name" value="MurG"/>
    <property type="match status" value="1"/>
</dbReference>
<dbReference type="GO" id="GO:0008360">
    <property type="term" value="P:regulation of cell shape"/>
    <property type="evidence" value="ECO:0007669"/>
    <property type="project" value="UniProtKB-KW"/>
</dbReference>
<evidence type="ECO:0000256" key="4">
    <source>
        <dbReference type="ARBA" id="ARBA00022679"/>
    </source>
</evidence>
<feature type="domain" description="Glycosyltransferase family 28 N-terminal" evidence="11">
    <location>
        <begin position="9"/>
        <end position="144"/>
    </location>
</feature>
<feature type="binding site" evidence="10">
    <location>
        <position position="127"/>
    </location>
    <ligand>
        <name>UDP-N-acetyl-alpha-D-glucosamine</name>
        <dbReference type="ChEBI" id="CHEBI:57705"/>
    </ligand>
</feature>
<dbReference type="Pfam" id="PF03033">
    <property type="entry name" value="Glyco_transf_28"/>
    <property type="match status" value="1"/>
</dbReference>
<dbReference type="Pfam" id="PF04101">
    <property type="entry name" value="Glyco_tran_28_C"/>
    <property type="match status" value="1"/>
</dbReference>
<keyword evidence="14" id="KW-1185">Reference proteome</keyword>
<keyword evidence="6 10" id="KW-0573">Peptidoglycan synthesis</keyword>
<keyword evidence="4 10" id="KW-0808">Transferase</keyword>
<dbReference type="GO" id="GO:0051991">
    <property type="term" value="F:UDP-N-acetyl-D-glucosamine:N-acetylmuramoyl-L-alanyl-D-glutamyl-meso-2,6-diaminopimelyl-D-alanyl-D-alanine-diphosphoundecaprenol 4-beta-N-acetylglucosaminlytransferase activity"/>
    <property type="evidence" value="ECO:0007669"/>
    <property type="project" value="RHEA"/>
</dbReference>
<dbReference type="InterPro" id="IPR007235">
    <property type="entry name" value="Glyco_trans_28_C"/>
</dbReference>
<protein>
    <recommendedName>
        <fullName evidence="10">UDP-N-acetylglucosamine--N-acetylmuramyl-(pentapeptide) pyrophosphoryl-undecaprenol N-acetylglucosamine transferase</fullName>
        <ecNumber evidence="10">2.4.1.227</ecNumber>
    </recommendedName>
    <alternativeName>
        <fullName evidence="10">Undecaprenyl-PP-MurNAc-pentapeptide-UDPGlcNAc GlcNAc transferase</fullName>
    </alternativeName>
</protein>
<dbReference type="GO" id="GO:0009252">
    <property type="term" value="P:peptidoglycan biosynthetic process"/>
    <property type="evidence" value="ECO:0007669"/>
    <property type="project" value="UniProtKB-UniRule"/>
</dbReference>
<keyword evidence="9 10" id="KW-0961">Cell wall biogenesis/degradation</keyword>
<comment type="subcellular location">
    <subcellularLocation>
        <location evidence="10">Cell membrane</location>
        <topology evidence="10">Peripheral membrane protein</topology>
        <orientation evidence="10">Cytoplasmic side</orientation>
    </subcellularLocation>
</comment>
<dbReference type="PANTHER" id="PTHR21015:SF22">
    <property type="entry name" value="GLYCOSYLTRANSFERASE"/>
    <property type="match status" value="1"/>
</dbReference>
<dbReference type="InterPro" id="IPR006009">
    <property type="entry name" value="GlcNAc_MurG"/>
</dbReference>
<dbReference type="GO" id="GO:0050511">
    <property type="term" value="F:undecaprenyldiphospho-muramoylpentapeptide beta-N-acetylglucosaminyltransferase activity"/>
    <property type="evidence" value="ECO:0007669"/>
    <property type="project" value="UniProtKB-UniRule"/>
</dbReference>
<keyword evidence="7 10" id="KW-0472">Membrane</keyword>
<dbReference type="EC" id="2.4.1.227" evidence="10"/>
<evidence type="ECO:0000256" key="8">
    <source>
        <dbReference type="ARBA" id="ARBA00023306"/>
    </source>
</evidence>
<organism evidence="13 14">
    <name type="scientific">Pelagimonas varians</name>
    <dbReference type="NCBI Taxonomy" id="696760"/>
    <lineage>
        <taxon>Bacteria</taxon>
        <taxon>Pseudomonadati</taxon>
        <taxon>Pseudomonadota</taxon>
        <taxon>Alphaproteobacteria</taxon>
        <taxon>Rhodobacterales</taxon>
        <taxon>Roseobacteraceae</taxon>
        <taxon>Pelagimonas</taxon>
    </lineage>
</organism>
<keyword evidence="1 10" id="KW-1003">Cell membrane</keyword>
<accession>A0A238KZV7</accession>
<gene>
    <name evidence="10 13" type="primary">murG</name>
    <name evidence="13" type="ORF">PEV8663_03591</name>
</gene>
<feature type="binding site" evidence="10">
    <location>
        <position position="194"/>
    </location>
    <ligand>
        <name>UDP-N-acetyl-alpha-D-glucosamine</name>
        <dbReference type="ChEBI" id="CHEBI:57705"/>
    </ligand>
</feature>
<sequence length="376" mass="39961">MAERKPLLVMAAGGTGGHMFPAQALAELMLRRGWRVKLSTDARGARYTGGFPHTVEIEEVSSATFARGGLLGKVLAPFKILGGVVSTFFKFRKDRPDVVIGFGGYPSIPALGAAWVMKLPRMLHEQNGVLGKVNEVFATRVDVVACGTWPTALPEGAHGVHVGNPVRGTVLERAGAGYIAPGPYPMSILVIGGSQGARILSDMVPPAIAALPLDVLQHLRVSHQARDEDGERVAAYYSEHGVDADVQPFFHDVPTLMSEAQLIISRSGASSVADISVIGRPSILIPYKFATGDHQMANAQALVDAGAAIRIPESQLNIESMSEQILTILSNERGSIQMANAALTVAKPEAAQELGALIEQLAGMEPTQTHAIEEER</sequence>